<dbReference type="GO" id="GO:0016740">
    <property type="term" value="F:transferase activity"/>
    <property type="evidence" value="ECO:0007669"/>
    <property type="project" value="UniProtKB-KW"/>
</dbReference>
<keyword evidence="7 9" id="KW-0472">Membrane</keyword>
<dbReference type="PANTHER" id="PTHR46905">
    <property type="entry name" value="RING-H2 FINGER PROTEIN ATL78"/>
    <property type="match status" value="1"/>
</dbReference>
<evidence type="ECO:0000256" key="9">
    <source>
        <dbReference type="SAM" id="Phobius"/>
    </source>
</evidence>
<evidence type="ECO:0000256" key="6">
    <source>
        <dbReference type="ARBA" id="ARBA00022989"/>
    </source>
</evidence>
<dbReference type="HOGENOM" id="CLU_2944994_0_0_1"/>
<protein>
    <submittedName>
        <fullName evidence="10">Uncharacterized protein</fullName>
    </submittedName>
</protein>
<dbReference type="Gramene" id="LPERR11G00870.1">
    <property type="protein sequence ID" value="LPERR11G00870.1"/>
    <property type="gene ID" value="LPERR11G00870"/>
</dbReference>
<dbReference type="GO" id="GO:0016567">
    <property type="term" value="P:protein ubiquitination"/>
    <property type="evidence" value="ECO:0007669"/>
    <property type="project" value="InterPro"/>
</dbReference>
<dbReference type="Proteomes" id="UP000032180">
    <property type="component" value="Chromosome 11"/>
</dbReference>
<dbReference type="EnsemblPlants" id="LPERR11G00870.1">
    <property type="protein sequence ID" value="LPERR11G00870.1"/>
    <property type="gene ID" value="LPERR11G00870"/>
</dbReference>
<dbReference type="InterPro" id="IPR044602">
    <property type="entry name" value="ATL10/ATL72-79-like"/>
</dbReference>
<evidence type="ECO:0000313" key="10">
    <source>
        <dbReference type="EnsemblPlants" id="LPERR11G00870.1"/>
    </source>
</evidence>
<evidence type="ECO:0000256" key="1">
    <source>
        <dbReference type="ARBA" id="ARBA00004167"/>
    </source>
</evidence>
<evidence type="ECO:0000313" key="11">
    <source>
        <dbReference type="Proteomes" id="UP000032180"/>
    </source>
</evidence>
<keyword evidence="4" id="KW-0479">Metal-binding</keyword>
<accession>A0A0D9XNE0</accession>
<reference evidence="10 11" key="1">
    <citation type="submission" date="2012-08" db="EMBL/GenBank/DDBJ databases">
        <title>Oryza genome evolution.</title>
        <authorList>
            <person name="Wing R.A."/>
        </authorList>
    </citation>
    <scope>NUCLEOTIDE SEQUENCE</scope>
</reference>
<evidence type="ECO:0000256" key="5">
    <source>
        <dbReference type="ARBA" id="ARBA00022833"/>
    </source>
</evidence>
<name>A0A0D9XNE0_9ORYZ</name>
<dbReference type="GO" id="GO:0046872">
    <property type="term" value="F:metal ion binding"/>
    <property type="evidence" value="ECO:0007669"/>
    <property type="project" value="UniProtKB-KW"/>
</dbReference>
<comment type="similarity">
    <text evidence="8">Belongs to the RING-type zinc finger family. ATL subfamily.</text>
</comment>
<evidence type="ECO:0000256" key="2">
    <source>
        <dbReference type="ARBA" id="ARBA00022679"/>
    </source>
</evidence>
<keyword evidence="5" id="KW-0862">Zinc</keyword>
<keyword evidence="2" id="KW-0808">Transferase</keyword>
<proteinExistence type="inferred from homology"/>
<reference evidence="10" key="3">
    <citation type="submission" date="2015-04" db="UniProtKB">
        <authorList>
            <consortium name="EnsemblPlants"/>
        </authorList>
    </citation>
    <scope>IDENTIFICATION</scope>
</reference>
<feature type="transmembrane region" description="Helical" evidence="9">
    <location>
        <begin position="20"/>
        <end position="45"/>
    </location>
</feature>
<dbReference type="PANTHER" id="PTHR46905:SF7">
    <property type="entry name" value="RING-H2 FINGER PROTEIN ATL78"/>
    <property type="match status" value="1"/>
</dbReference>
<evidence type="ECO:0000256" key="8">
    <source>
        <dbReference type="ARBA" id="ARBA00024209"/>
    </source>
</evidence>
<keyword evidence="6 9" id="KW-1133">Transmembrane helix</keyword>
<dbReference type="STRING" id="77586.A0A0D9XNE0"/>
<sequence length="60" mass="6599">MEAPLPLLPYSRQQSGNSRFDANMVIILVMLLCFLICVLGLNSLIRCAIHCARSLSPVPV</sequence>
<dbReference type="AlphaFoldDB" id="A0A0D9XNE0"/>
<reference evidence="11" key="2">
    <citation type="submission" date="2013-12" db="EMBL/GenBank/DDBJ databases">
        <authorList>
            <person name="Yu Y."/>
            <person name="Lee S."/>
            <person name="de Baynast K."/>
            <person name="Wissotski M."/>
            <person name="Liu L."/>
            <person name="Talag J."/>
            <person name="Goicoechea J."/>
            <person name="Angelova A."/>
            <person name="Jetty R."/>
            <person name="Kudrna D."/>
            <person name="Golser W."/>
            <person name="Rivera L."/>
            <person name="Zhang J."/>
            <person name="Wing R."/>
        </authorList>
    </citation>
    <scope>NUCLEOTIDE SEQUENCE</scope>
</reference>
<evidence type="ECO:0000256" key="7">
    <source>
        <dbReference type="ARBA" id="ARBA00023136"/>
    </source>
</evidence>
<evidence type="ECO:0000256" key="4">
    <source>
        <dbReference type="ARBA" id="ARBA00022723"/>
    </source>
</evidence>
<keyword evidence="3 9" id="KW-0812">Transmembrane</keyword>
<comment type="subcellular location">
    <subcellularLocation>
        <location evidence="1">Membrane</location>
        <topology evidence="1">Single-pass membrane protein</topology>
    </subcellularLocation>
</comment>
<evidence type="ECO:0000256" key="3">
    <source>
        <dbReference type="ARBA" id="ARBA00022692"/>
    </source>
</evidence>
<dbReference type="GO" id="GO:0016020">
    <property type="term" value="C:membrane"/>
    <property type="evidence" value="ECO:0007669"/>
    <property type="project" value="UniProtKB-SubCell"/>
</dbReference>
<keyword evidence="11" id="KW-1185">Reference proteome</keyword>
<organism evidence="10 11">
    <name type="scientific">Leersia perrieri</name>
    <dbReference type="NCBI Taxonomy" id="77586"/>
    <lineage>
        <taxon>Eukaryota</taxon>
        <taxon>Viridiplantae</taxon>
        <taxon>Streptophyta</taxon>
        <taxon>Embryophyta</taxon>
        <taxon>Tracheophyta</taxon>
        <taxon>Spermatophyta</taxon>
        <taxon>Magnoliopsida</taxon>
        <taxon>Liliopsida</taxon>
        <taxon>Poales</taxon>
        <taxon>Poaceae</taxon>
        <taxon>BOP clade</taxon>
        <taxon>Oryzoideae</taxon>
        <taxon>Oryzeae</taxon>
        <taxon>Oryzinae</taxon>
        <taxon>Leersia</taxon>
    </lineage>
</organism>